<evidence type="ECO:0000313" key="2">
    <source>
        <dbReference type="Proteomes" id="UP001221328"/>
    </source>
</evidence>
<sequence length="53" mass="5461">MDYAAQYRQAMEDGATDYAHSIVVSATQAAEAGGVTAEELSALVAEIKANPCA</sequence>
<comment type="caution">
    <text evidence="1">The sequence shown here is derived from an EMBL/GenBank/DDBJ whole genome shotgun (WGS) entry which is preliminary data.</text>
</comment>
<gene>
    <name evidence="1" type="ORF">PO587_02750</name>
</gene>
<dbReference type="RefSeq" id="WP_272173955.1">
    <property type="nucleotide sequence ID" value="NZ_JAQOSK010000001.1"/>
</dbReference>
<proteinExistence type="predicted"/>
<name>A0ABT5FLI8_9ACTN</name>
<keyword evidence="2" id="KW-1185">Reference proteome</keyword>
<dbReference type="EMBL" id="JAQOSK010000001">
    <property type="protein sequence ID" value="MDC2953370.1"/>
    <property type="molecule type" value="Genomic_DNA"/>
</dbReference>
<evidence type="ECO:0000313" key="1">
    <source>
        <dbReference type="EMBL" id="MDC2953370.1"/>
    </source>
</evidence>
<organism evidence="1 2">
    <name type="scientific">Streptomyces gilvifuscus</name>
    <dbReference type="NCBI Taxonomy" id="1550617"/>
    <lineage>
        <taxon>Bacteria</taxon>
        <taxon>Bacillati</taxon>
        <taxon>Actinomycetota</taxon>
        <taxon>Actinomycetes</taxon>
        <taxon>Kitasatosporales</taxon>
        <taxon>Streptomycetaceae</taxon>
        <taxon>Streptomyces</taxon>
    </lineage>
</organism>
<reference evidence="1 2" key="1">
    <citation type="journal article" date="2015" name="Int. J. Syst. Evol. Microbiol.">
        <title>Streptomyces gilvifuscus sp. nov., an actinomycete that produces antibacterial compounds isolated from soil.</title>
        <authorList>
            <person name="Nguyen T.M."/>
            <person name="Kim J."/>
        </authorList>
    </citation>
    <scope>NUCLEOTIDE SEQUENCE [LARGE SCALE GENOMIC DNA]</scope>
    <source>
        <strain evidence="1 2">T113</strain>
    </source>
</reference>
<accession>A0ABT5FLI8</accession>
<protein>
    <submittedName>
        <fullName evidence="1">Uncharacterized protein</fullName>
    </submittedName>
</protein>
<dbReference type="Proteomes" id="UP001221328">
    <property type="component" value="Unassembled WGS sequence"/>
</dbReference>